<dbReference type="AlphaFoldDB" id="A0A875RYK3"/>
<dbReference type="InterPro" id="IPR014729">
    <property type="entry name" value="Rossmann-like_a/b/a_fold"/>
</dbReference>
<sequence length="343" mass="38990">MSKVPLLPINASVHPHSIDKAISGVSEDNLPPVEEAENEDALAEADANDEQFNEEIERRQLQELIEETGFMMMDYQMPVDTETQRNTLHNALLYQMSEEELREMDPKYISDSDTERLMMSPEVVSSPVMVDSVPSLPLSPISSSEFSVCSEGTDNAVNFHRGVTLDTFNTTAHDLSKYQITLTLRHKDYKYTKSARTLICTYDEKQMSLAALRWTMKEMVSDFDTLVVFSVLDPELDMALVRKNHRQRAEHLLNQILQLNERDQKIKIVLEFKVGNVQYMVSKAMRDYDPTFLIVGTNGNEKTGFKSLIAPKSMSKSFLQLAKMPVISLRRILLQVSVEGPGF</sequence>
<dbReference type="Proteomes" id="UP000662931">
    <property type="component" value="Chromosome 1"/>
</dbReference>
<evidence type="ECO:0000313" key="2">
    <source>
        <dbReference type="Proteomes" id="UP000662931"/>
    </source>
</evidence>
<dbReference type="OrthoDB" id="843225at2759"/>
<reference evidence="1" key="1">
    <citation type="submission" date="2020-10" db="EMBL/GenBank/DDBJ databases">
        <authorList>
            <person name="Roach M.J.R."/>
        </authorList>
    </citation>
    <scope>NUCLEOTIDE SEQUENCE</scope>
    <source>
        <strain evidence="1">CBS 1945</strain>
    </source>
</reference>
<dbReference type="PANTHER" id="PTHR47815">
    <property type="entry name" value="UNIVERSAL STRESS PROTEIN A FAMILY PROTEIN C25B2.10"/>
    <property type="match status" value="1"/>
</dbReference>
<keyword evidence="2" id="KW-1185">Reference proteome</keyword>
<protein>
    <recommendedName>
        <fullName evidence="3">UspA domain-containing protein</fullName>
    </recommendedName>
</protein>
<organism evidence="1 2">
    <name type="scientific">Eeniella nana</name>
    <name type="common">Yeast</name>
    <name type="synonym">Brettanomyces nanus</name>
    <dbReference type="NCBI Taxonomy" id="13502"/>
    <lineage>
        <taxon>Eukaryota</taxon>
        <taxon>Fungi</taxon>
        <taxon>Dikarya</taxon>
        <taxon>Ascomycota</taxon>
        <taxon>Saccharomycotina</taxon>
        <taxon>Pichiomycetes</taxon>
        <taxon>Pichiales</taxon>
        <taxon>Pichiaceae</taxon>
        <taxon>Brettanomyces</taxon>
    </lineage>
</organism>
<dbReference type="Gene3D" id="3.40.50.620">
    <property type="entry name" value="HUPs"/>
    <property type="match status" value="1"/>
</dbReference>
<dbReference type="SUPFAM" id="SSF52402">
    <property type="entry name" value="Adenine nucleotide alpha hydrolases-like"/>
    <property type="match status" value="1"/>
</dbReference>
<dbReference type="PANTHER" id="PTHR47815:SF1">
    <property type="entry name" value="UNIVERSAL STRESS PROTEIN A FAMILY PROTEIN C25B2.10"/>
    <property type="match status" value="1"/>
</dbReference>
<gene>
    <name evidence="1" type="ORF">FOA43_000441</name>
</gene>
<dbReference type="GeneID" id="62193842"/>
<dbReference type="KEGG" id="bnn:FOA43_000441"/>
<proteinExistence type="predicted"/>
<accession>A0A875RYK3</accession>
<dbReference type="RefSeq" id="XP_038776700.1">
    <property type="nucleotide sequence ID" value="XM_038920772.1"/>
</dbReference>
<evidence type="ECO:0008006" key="3">
    <source>
        <dbReference type="Google" id="ProtNLM"/>
    </source>
</evidence>
<dbReference type="EMBL" id="CP064812">
    <property type="protein sequence ID" value="QPG73135.1"/>
    <property type="molecule type" value="Genomic_DNA"/>
</dbReference>
<name>A0A875RYK3_EENNA</name>
<evidence type="ECO:0000313" key="1">
    <source>
        <dbReference type="EMBL" id="QPG73135.1"/>
    </source>
</evidence>